<keyword evidence="3" id="KW-0255">Endonuclease</keyword>
<dbReference type="RefSeq" id="YP_009286865.1">
    <property type="nucleotide sequence ID" value="NC_031069.1"/>
</dbReference>
<sequence>MDVKEIKGYEGLYEAHSDGTIWSCKNKTTYSFVRGKTIKRVWEQREIKPQIARRQRSDHYDKRVKLWKNKKMTTHLVSRLIAQTFIPNPENKGYVNHKNGNPLDNSVENLEWVTRSENMRHAFKNGLLQTNKKVTLVSKADGVTMKFDSLRAASVFLGRNKSYLSNVIKNGITLDNYEIVVGEA</sequence>
<keyword evidence="4" id="KW-1185">Reference proteome</keyword>
<dbReference type="InterPro" id="IPR003615">
    <property type="entry name" value="HNH_nuc"/>
</dbReference>
<reference evidence="3 4" key="1">
    <citation type="journal article" date="2016" name="Appl. Environ. Microbiol.">
        <title>Identification and Analysis of a Novel Group of Bacteriophages Infecting the Lactic Acid Bacterium Streptococcus thermophilus.</title>
        <authorList>
            <person name="McDonnell B."/>
            <person name="Mahony J."/>
            <person name="Neve H."/>
            <person name="Hanemaaijer L."/>
            <person name="Noben J.P."/>
            <person name="Kouwen T."/>
            <person name="van Sinderen D."/>
        </authorList>
    </citation>
    <scope>NUCLEOTIDE SEQUENCE [LARGE SCALE GENOMIC DNA]</scope>
</reference>
<dbReference type="InterPro" id="IPR010902">
    <property type="entry name" value="NUMOD4"/>
</dbReference>
<dbReference type="KEGG" id="vg:29057829"/>
<protein>
    <submittedName>
        <fullName evidence="3">HNH endonuclease</fullName>
    </submittedName>
</protein>
<proteinExistence type="predicted"/>
<dbReference type="Gene3D" id="3.90.75.20">
    <property type="match status" value="1"/>
</dbReference>
<dbReference type="Pfam" id="PF13392">
    <property type="entry name" value="HNH_3"/>
    <property type="match status" value="1"/>
</dbReference>
<accession>A0A191KBD3</accession>
<keyword evidence="3" id="KW-0540">Nuclease</keyword>
<dbReference type="Pfam" id="PF07463">
    <property type="entry name" value="NUMOD4"/>
    <property type="match status" value="1"/>
</dbReference>
<dbReference type="SUPFAM" id="SSF54060">
    <property type="entry name" value="His-Me finger endonucleases"/>
    <property type="match status" value="1"/>
</dbReference>
<dbReference type="GeneID" id="29057829"/>
<organism evidence="3 4">
    <name type="scientific">Streptococcus phage 9871</name>
    <dbReference type="NCBI Taxonomy" id="1814957"/>
    <lineage>
        <taxon>Viruses</taxon>
        <taxon>Duplodnaviria</taxon>
        <taxon>Heunggongvirae</taxon>
        <taxon>Uroviricota</taxon>
        <taxon>Caudoviricetes</taxon>
        <taxon>Piorkowskivirus</taxon>
        <taxon>Piorkowskivirus pv9871</taxon>
    </lineage>
</organism>
<evidence type="ECO:0000313" key="4">
    <source>
        <dbReference type="Proteomes" id="UP000201354"/>
    </source>
</evidence>
<dbReference type="Proteomes" id="UP000201354">
    <property type="component" value="Segment"/>
</dbReference>
<gene>
    <name evidence="3" type="ORF">P9871_39</name>
</gene>
<evidence type="ECO:0000259" key="1">
    <source>
        <dbReference type="Pfam" id="PF07463"/>
    </source>
</evidence>
<evidence type="ECO:0000259" key="2">
    <source>
        <dbReference type="Pfam" id="PF13392"/>
    </source>
</evidence>
<dbReference type="OrthoDB" id="21336at10239"/>
<dbReference type="GO" id="GO:0004519">
    <property type="term" value="F:endonuclease activity"/>
    <property type="evidence" value="ECO:0007669"/>
    <property type="project" value="UniProtKB-KW"/>
</dbReference>
<dbReference type="GO" id="GO:0016788">
    <property type="term" value="F:hydrolase activity, acting on ester bonds"/>
    <property type="evidence" value="ECO:0007669"/>
    <property type="project" value="InterPro"/>
</dbReference>
<feature type="domain" description="HNH nuclease" evidence="2">
    <location>
        <begin position="76"/>
        <end position="120"/>
    </location>
</feature>
<keyword evidence="3" id="KW-0378">Hydrolase</keyword>
<feature type="domain" description="NUMOD4" evidence="1">
    <location>
        <begin position="4"/>
        <end position="53"/>
    </location>
</feature>
<name>A0A191KBD3_9CAUD</name>
<evidence type="ECO:0000313" key="3">
    <source>
        <dbReference type="EMBL" id="AMQ65733.1"/>
    </source>
</evidence>
<dbReference type="EMBL" id="KU678389">
    <property type="protein sequence ID" value="AMQ65733.1"/>
    <property type="molecule type" value="Genomic_DNA"/>
</dbReference>
<dbReference type="InterPro" id="IPR044925">
    <property type="entry name" value="His-Me_finger_sf"/>
</dbReference>